<dbReference type="STRING" id="5601.A0A0D2FAZ8"/>
<dbReference type="Pfam" id="PF02466">
    <property type="entry name" value="Tim17"/>
    <property type="match status" value="1"/>
</dbReference>
<dbReference type="GO" id="GO:0005778">
    <property type="term" value="C:peroxisomal membrane"/>
    <property type="evidence" value="ECO:0007669"/>
    <property type="project" value="TreeGrafter"/>
</dbReference>
<dbReference type="PANTHER" id="PTHR15460:SF3">
    <property type="entry name" value="PEROXISOMAL MEMBRANE PROTEIN 4"/>
    <property type="match status" value="1"/>
</dbReference>
<keyword evidence="2" id="KW-1185">Reference proteome</keyword>
<organism evidence="1 2">
    <name type="scientific">Phialophora macrospora</name>
    <dbReference type="NCBI Taxonomy" id="1851006"/>
    <lineage>
        <taxon>Eukaryota</taxon>
        <taxon>Fungi</taxon>
        <taxon>Dikarya</taxon>
        <taxon>Ascomycota</taxon>
        <taxon>Pezizomycotina</taxon>
        <taxon>Eurotiomycetes</taxon>
        <taxon>Chaetothyriomycetidae</taxon>
        <taxon>Chaetothyriales</taxon>
        <taxon>Herpotrichiellaceae</taxon>
        <taxon>Phialophora</taxon>
    </lineage>
</organism>
<protein>
    <recommendedName>
        <fullName evidence="3">Peroxisomal membrane protein 4</fullName>
    </recommendedName>
</protein>
<accession>A0A0D2FAZ8</accession>
<dbReference type="AlphaFoldDB" id="A0A0D2FAZ8"/>
<sequence length="228" mass="25724">MDALKETVESIILNPDLAPLLAIVKAARNGAVYGAKVRFPHALVMVFMFRSGTLREKLRLVLKATRQHARNLAFFATVYKSSMLILRLLNPSAPGKEGPYDTFFAGLAGGYLVFGRGKHARSSVNQQIVIYVFARVMLALAKLSIEPPSATSSTPTPTLFTQRLSPELKAKIENNAWPVFASLSWAFVMYIFRWQPESIQSSLRSSMKYIYVNSDYWDNFRNFLIYNT</sequence>
<dbReference type="EMBL" id="KN846960">
    <property type="protein sequence ID" value="KIW65188.1"/>
    <property type="molecule type" value="Genomic_DNA"/>
</dbReference>
<gene>
    <name evidence="1" type="ORF">PV04_07468</name>
</gene>
<proteinExistence type="predicted"/>
<reference evidence="1 2" key="1">
    <citation type="submission" date="2015-01" db="EMBL/GenBank/DDBJ databases">
        <title>The Genome Sequence of Capronia semiimmersa CBS27337.</title>
        <authorList>
            <consortium name="The Broad Institute Genomics Platform"/>
            <person name="Cuomo C."/>
            <person name="de Hoog S."/>
            <person name="Gorbushina A."/>
            <person name="Stielow B."/>
            <person name="Teixiera M."/>
            <person name="Abouelleil A."/>
            <person name="Chapman S.B."/>
            <person name="Priest M."/>
            <person name="Young S.K."/>
            <person name="Wortman J."/>
            <person name="Nusbaum C."/>
            <person name="Birren B."/>
        </authorList>
    </citation>
    <scope>NUCLEOTIDE SEQUENCE [LARGE SCALE GENOMIC DNA]</scope>
    <source>
        <strain evidence="1 2">CBS 27337</strain>
    </source>
</reference>
<dbReference type="InterPro" id="IPR019531">
    <property type="entry name" value="Pmp4"/>
</dbReference>
<name>A0A0D2FAZ8_9EURO</name>
<evidence type="ECO:0008006" key="3">
    <source>
        <dbReference type="Google" id="ProtNLM"/>
    </source>
</evidence>
<evidence type="ECO:0000313" key="2">
    <source>
        <dbReference type="Proteomes" id="UP000054266"/>
    </source>
</evidence>
<dbReference type="PANTHER" id="PTHR15460">
    <property type="entry name" value="PEROXISOMAL MEMBRANE PROTEIN 4"/>
    <property type="match status" value="1"/>
</dbReference>
<dbReference type="Proteomes" id="UP000054266">
    <property type="component" value="Unassembled WGS sequence"/>
</dbReference>
<evidence type="ECO:0000313" key="1">
    <source>
        <dbReference type="EMBL" id="KIW65188.1"/>
    </source>
</evidence>
<dbReference type="HOGENOM" id="CLU_054132_1_0_1"/>
<dbReference type="PIRSF" id="PIRSF013674">
    <property type="entry name" value="PXMP4"/>
    <property type="match status" value="1"/>
</dbReference>